<dbReference type="Proteomes" id="UP000256328">
    <property type="component" value="Unassembled WGS sequence"/>
</dbReference>
<dbReference type="AlphaFoldDB" id="A0A3D8Q957"/>
<comment type="caution">
    <text evidence="2">The sequence shown here is derived from an EMBL/GenBank/DDBJ whole genome shotgun (WGS) entry which is preliminary data.</text>
</comment>
<reference evidence="2 3" key="1">
    <citation type="journal article" date="2018" name="IMA Fungus">
        <title>IMA Genome-F 9: Draft genome sequence of Annulohypoxylon stygium, Aspergillus mulundensis, Berkeleyomyces basicola (syn. Thielaviopsis basicola), Ceratocystis smalleyi, two Cercospora beticola strains, Coleophoma cylindrospora, Fusarium fracticaudum, Phialophora cf. hyalina, and Morchella septimelata.</title>
        <authorList>
            <person name="Wingfield B.D."/>
            <person name="Bills G.F."/>
            <person name="Dong Y."/>
            <person name="Huang W."/>
            <person name="Nel W.J."/>
            <person name="Swalarsk-Parry B.S."/>
            <person name="Vaghefi N."/>
            <person name="Wilken P.M."/>
            <person name="An Z."/>
            <person name="de Beer Z.W."/>
            <person name="De Vos L."/>
            <person name="Chen L."/>
            <person name="Duong T.A."/>
            <person name="Gao Y."/>
            <person name="Hammerbacher A."/>
            <person name="Kikkert J.R."/>
            <person name="Li Y."/>
            <person name="Li H."/>
            <person name="Li K."/>
            <person name="Li Q."/>
            <person name="Liu X."/>
            <person name="Ma X."/>
            <person name="Naidoo K."/>
            <person name="Pethybridge S.J."/>
            <person name="Sun J."/>
            <person name="Steenkamp E.T."/>
            <person name="van der Nest M.A."/>
            <person name="van Wyk S."/>
            <person name="Wingfield M.J."/>
            <person name="Xiong C."/>
            <person name="Yue Q."/>
            <person name="Zhang X."/>
        </authorList>
    </citation>
    <scope>NUCLEOTIDE SEQUENCE [LARGE SCALE GENOMIC DNA]</scope>
    <source>
        <strain evidence="2 3">BP5796</strain>
    </source>
</reference>
<gene>
    <name evidence="2" type="ORF">BP5796_12286</name>
</gene>
<protein>
    <submittedName>
        <fullName evidence="2">Uncharacterized protein</fullName>
    </submittedName>
</protein>
<feature type="compositionally biased region" description="Polar residues" evidence="1">
    <location>
        <begin position="17"/>
        <end position="33"/>
    </location>
</feature>
<sequence length="451" mass="49590">MATIECQVPDYGYQEPLPSSATSYQELGETTSPRGPLDVDHCLKLSEPCVSTTGTKPNLDRIPSTVSLKSGNGRVLMINTDNTPPSPYDPTIQVASSASSTVQDCNPYVTASPAGTTPKNRTLQSFQQVKDRFSLLRKSKPKWPNPQDSVAKFCGKQGRYYCWEAKGPVQETFEAIGPEIARLLERSCEPVPASSHIIYDIFMVGETPVTSVPHIMFSCSKLDPRKAAMEALKKSGLLKEYPGIETGHWEFPPHIMDPRLLATEEETTSSTGPAARKVYLVPFNLPSQVSAFNVPAKPTGAIRLYTLMSFKGTVGSLAYFKGRLFCVSVFHAIFDFENCLDESLGTANEEDKSSFEFGGLSNSDAEFNDNEIEMTGNGGMTFEVNNSQGYIENDLQQTNGYLTMDHVLSALFTATICMTSKDLDYALIEPSNEQSLSPSWQHAKYEYNSTA</sequence>
<evidence type="ECO:0000313" key="3">
    <source>
        <dbReference type="Proteomes" id="UP000256328"/>
    </source>
</evidence>
<organism evidence="2 3">
    <name type="scientific">Coleophoma crateriformis</name>
    <dbReference type="NCBI Taxonomy" id="565419"/>
    <lineage>
        <taxon>Eukaryota</taxon>
        <taxon>Fungi</taxon>
        <taxon>Dikarya</taxon>
        <taxon>Ascomycota</taxon>
        <taxon>Pezizomycotina</taxon>
        <taxon>Leotiomycetes</taxon>
        <taxon>Helotiales</taxon>
        <taxon>Dermateaceae</taxon>
        <taxon>Coleophoma</taxon>
    </lineage>
</organism>
<dbReference type="EMBL" id="PDLN01000021">
    <property type="protein sequence ID" value="RDW58356.1"/>
    <property type="molecule type" value="Genomic_DNA"/>
</dbReference>
<proteinExistence type="predicted"/>
<keyword evidence="3" id="KW-1185">Reference proteome</keyword>
<feature type="region of interest" description="Disordered" evidence="1">
    <location>
        <begin position="15"/>
        <end position="35"/>
    </location>
</feature>
<evidence type="ECO:0000313" key="2">
    <source>
        <dbReference type="EMBL" id="RDW58356.1"/>
    </source>
</evidence>
<accession>A0A3D8Q957</accession>
<name>A0A3D8Q957_9HELO</name>
<dbReference type="OrthoDB" id="409136at2759"/>
<evidence type="ECO:0000256" key="1">
    <source>
        <dbReference type="SAM" id="MobiDB-lite"/>
    </source>
</evidence>